<dbReference type="Proteomes" id="UP000316778">
    <property type="component" value="Unassembled WGS sequence"/>
</dbReference>
<proteinExistence type="predicted"/>
<evidence type="ECO:0000313" key="1">
    <source>
        <dbReference type="EMBL" id="TWI89284.1"/>
    </source>
</evidence>
<dbReference type="OrthoDB" id="1492611at2"/>
<evidence type="ECO:0008006" key="3">
    <source>
        <dbReference type="Google" id="ProtNLM"/>
    </source>
</evidence>
<name>A0A562T821_CHIJA</name>
<accession>A0A562T821</accession>
<keyword evidence="2" id="KW-1185">Reference proteome</keyword>
<reference evidence="1 2" key="1">
    <citation type="journal article" date="2013" name="Stand. Genomic Sci.">
        <title>Genomic Encyclopedia of Type Strains, Phase I: The one thousand microbial genomes (KMG-I) project.</title>
        <authorList>
            <person name="Kyrpides N.C."/>
            <person name="Woyke T."/>
            <person name="Eisen J.A."/>
            <person name="Garrity G."/>
            <person name="Lilburn T.G."/>
            <person name="Beck B.J."/>
            <person name="Whitman W.B."/>
            <person name="Hugenholtz P."/>
            <person name="Klenk H.P."/>
        </authorList>
    </citation>
    <scope>NUCLEOTIDE SEQUENCE [LARGE SCALE GENOMIC DNA]</scope>
    <source>
        <strain evidence="1 2">DSM 13484</strain>
    </source>
</reference>
<comment type="caution">
    <text evidence="1">The sequence shown here is derived from an EMBL/GenBank/DDBJ whole genome shotgun (WGS) entry which is preliminary data.</text>
</comment>
<protein>
    <recommendedName>
        <fullName evidence="3">ParB/Sulfiredoxin domain-containing protein</fullName>
    </recommendedName>
</protein>
<organism evidence="1 2">
    <name type="scientific">Chitinophaga japonensis</name>
    <name type="common">Flexibacter japonensis</name>
    <dbReference type="NCBI Taxonomy" id="104662"/>
    <lineage>
        <taxon>Bacteria</taxon>
        <taxon>Pseudomonadati</taxon>
        <taxon>Bacteroidota</taxon>
        <taxon>Chitinophagia</taxon>
        <taxon>Chitinophagales</taxon>
        <taxon>Chitinophagaceae</taxon>
        <taxon>Chitinophaga</taxon>
    </lineage>
</organism>
<dbReference type="RefSeq" id="WP_145715505.1">
    <property type="nucleotide sequence ID" value="NZ_BAAAFY010000001.1"/>
</dbReference>
<evidence type="ECO:0000313" key="2">
    <source>
        <dbReference type="Proteomes" id="UP000316778"/>
    </source>
</evidence>
<dbReference type="AlphaFoldDB" id="A0A562T821"/>
<dbReference type="EMBL" id="VLLG01000003">
    <property type="protein sequence ID" value="TWI89284.1"/>
    <property type="molecule type" value="Genomic_DNA"/>
</dbReference>
<sequence length="412" mass="47421">MEQKVEYINIKDLVLWTENPRDPIDARAKDQDIVDRAIEDKSLKWSLSKLAKEMGDYYDFSELPTVVYHGKKPLVYDGNRRIILGKIKHGCVTIPKGTALQIPDFPLEIPCNVCTKKIALNNVYRKHSDTGSWQPLERDIFLHKFMGEEKSPFLVLEEDTRIISNNPHLNQRFVKEEIFKEDILNSIGFFIKRGRLNSIHDDDDARAILSDISEKIKAKTISTRENRGKVVEVLEPTSQQIIDRNKDNKLHLSKIRFDETTERQKASRLSRRIVKKGVELFGGKLYLKIGEVSNLYRDITDLYIFYTSRKDELSSSFPGLIRMSLRLLCETAANSCKKRLEDYLKDNFEEAKKEINQDIKTLLSNQNVKKESIVQLLHTGAHNYQSTSNIEQTIAISIIIGSILTLTHGKEG</sequence>
<gene>
    <name evidence="1" type="ORF">LX66_3379</name>
</gene>